<evidence type="ECO:0000259" key="4">
    <source>
        <dbReference type="PROSITE" id="PS50222"/>
    </source>
</evidence>
<protein>
    <recommendedName>
        <fullName evidence="4">EF-hand domain-containing protein</fullName>
    </recommendedName>
</protein>
<dbReference type="AlphaFoldDB" id="A0A507E2F4"/>
<proteinExistence type="predicted"/>
<keyword evidence="2" id="KW-0677">Repeat</keyword>
<dbReference type="Proteomes" id="UP000318582">
    <property type="component" value="Unassembled WGS sequence"/>
</dbReference>
<dbReference type="PROSITE" id="PS00018">
    <property type="entry name" value="EF_HAND_1"/>
    <property type="match status" value="1"/>
</dbReference>
<evidence type="ECO:0000313" key="5">
    <source>
        <dbReference type="EMBL" id="TPX57308.1"/>
    </source>
</evidence>
<dbReference type="GO" id="GO:0005509">
    <property type="term" value="F:calcium ion binding"/>
    <property type="evidence" value="ECO:0007669"/>
    <property type="project" value="InterPro"/>
</dbReference>
<keyword evidence="6" id="KW-1185">Reference proteome</keyword>
<sequence length="186" mass="20981">MVCLTVERPADVEWNGEKEEEEKSTARDKRKKRAVRQNSNIFAMFDQTQIGAFKEAFSLIDHDSDGFIDREDLKDMLSSLGQPCSDATVDAMITEAPGSINFTMFLTLMGEKMSGTDPEAEILAAFEAFDEHKTGIVDAELLREEMVGMGDRFTHEEVDIMFKGAPVDDKGGFNYREWVRVLKHGE</sequence>
<dbReference type="InterPro" id="IPR050403">
    <property type="entry name" value="Myosin_RLC"/>
</dbReference>
<evidence type="ECO:0000256" key="2">
    <source>
        <dbReference type="ARBA" id="ARBA00022737"/>
    </source>
</evidence>
<dbReference type="InterPro" id="IPR002048">
    <property type="entry name" value="EF_hand_dom"/>
</dbReference>
<dbReference type="SUPFAM" id="SSF47473">
    <property type="entry name" value="EF-hand"/>
    <property type="match status" value="1"/>
</dbReference>
<gene>
    <name evidence="5" type="ORF">PhCBS80983_g03920</name>
</gene>
<dbReference type="FunFam" id="1.10.238.10:FF:000007">
    <property type="entry name" value="Putative myosin regulatory light chain sqh"/>
    <property type="match status" value="1"/>
</dbReference>
<dbReference type="STRING" id="109895.A0A507E2F4"/>
<dbReference type="InterPro" id="IPR018247">
    <property type="entry name" value="EF_Hand_1_Ca_BS"/>
</dbReference>
<comment type="caution">
    <text evidence="5">The sequence shown here is derived from an EMBL/GenBank/DDBJ whole genome shotgun (WGS) entry which is preliminary data.</text>
</comment>
<dbReference type="PANTHER" id="PTHR23049">
    <property type="entry name" value="MYOSIN REGULATORY LIGHT CHAIN 2"/>
    <property type="match status" value="1"/>
</dbReference>
<organism evidence="5 6">
    <name type="scientific">Powellomyces hirtus</name>
    <dbReference type="NCBI Taxonomy" id="109895"/>
    <lineage>
        <taxon>Eukaryota</taxon>
        <taxon>Fungi</taxon>
        <taxon>Fungi incertae sedis</taxon>
        <taxon>Chytridiomycota</taxon>
        <taxon>Chytridiomycota incertae sedis</taxon>
        <taxon>Chytridiomycetes</taxon>
        <taxon>Spizellomycetales</taxon>
        <taxon>Powellomycetaceae</taxon>
        <taxon>Powellomyces</taxon>
    </lineage>
</organism>
<dbReference type="Gene3D" id="1.10.238.10">
    <property type="entry name" value="EF-hand"/>
    <property type="match status" value="2"/>
</dbReference>
<feature type="domain" description="EF-hand" evidence="4">
    <location>
        <begin position="48"/>
        <end position="83"/>
    </location>
</feature>
<evidence type="ECO:0000313" key="6">
    <source>
        <dbReference type="Proteomes" id="UP000318582"/>
    </source>
</evidence>
<keyword evidence="1" id="KW-0479">Metal-binding</keyword>
<reference evidence="5 6" key="1">
    <citation type="journal article" date="2019" name="Sci. Rep.">
        <title>Comparative genomics of chytrid fungi reveal insights into the obligate biotrophic and pathogenic lifestyle of Synchytrium endobioticum.</title>
        <authorList>
            <person name="van de Vossenberg B.T.L.H."/>
            <person name="Warris S."/>
            <person name="Nguyen H.D.T."/>
            <person name="van Gent-Pelzer M.P.E."/>
            <person name="Joly D.L."/>
            <person name="van de Geest H.C."/>
            <person name="Bonants P.J.M."/>
            <person name="Smith D.S."/>
            <person name="Levesque C.A."/>
            <person name="van der Lee T.A.J."/>
        </authorList>
    </citation>
    <scope>NUCLEOTIDE SEQUENCE [LARGE SCALE GENOMIC DNA]</scope>
    <source>
        <strain evidence="5 6">CBS 809.83</strain>
    </source>
</reference>
<evidence type="ECO:0000256" key="1">
    <source>
        <dbReference type="ARBA" id="ARBA00022723"/>
    </source>
</evidence>
<dbReference type="Pfam" id="PF13405">
    <property type="entry name" value="EF-hand_6"/>
    <property type="match status" value="1"/>
</dbReference>
<dbReference type="EMBL" id="QEAQ01000054">
    <property type="protein sequence ID" value="TPX57308.1"/>
    <property type="molecule type" value="Genomic_DNA"/>
</dbReference>
<dbReference type="PROSITE" id="PS50222">
    <property type="entry name" value="EF_HAND_2"/>
    <property type="match status" value="2"/>
</dbReference>
<name>A0A507E2F4_9FUNG</name>
<keyword evidence="3" id="KW-0106">Calcium</keyword>
<accession>A0A507E2F4</accession>
<evidence type="ECO:0000256" key="3">
    <source>
        <dbReference type="ARBA" id="ARBA00022837"/>
    </source>
</evidence>
<dbReference type="SMART" id="SM00054">
    <property type="entry name" value="EFh"/>
    <property type="match status" value="2"/>
</dbReference>
<dbReference type="InterPro" id="IPR011992">
    <property type="entry name" value="EF-hand-dom_pair"/>
</dbReference>
<feature type="domain" description="EF-hand" evidence="4">
    <location>
        <begin position="117"/>
        <end position="152"/>
    </location>
</feature>